<organism evidence="4 5">
    <name type="scientific">Bacteroides fragilis</name>
    <dbReference type="NCBI Taxonomy" id="817"/>
    <lineage>
        <taxon>Bacteria</taxon>
        <taxon>Pseudomonadati</taxon>
        <taxon>Bacteroidota</taxon>
        <taxon>Bacteroidia</taxon>
        <taxon>Bacteroidales</taxon>
        <taxon>Bacteroidaceae</taxon>
        <taxon>Bacteroides</taxon>
    </lineage>
</organism>
<comment type="caution">
    <text evidence="4">The sequence shown here is derived from an EMBL/GenBank/DDBJ whole genome shotgun (WGS) entry which is preliminary data.</text>
</comment>
<proteinExistence type="inferred from homology"/>
<feature type="non-terminal residue" evidence="4">
    <location>
        <position position="1"/>
    </location>
</feature>
<sequence>LLEWGRKVVDIAYTKGFSSTAMNERIKEIGTTPEIRQKRLRRLINAKPIVRILESHNGLTGLIAENASVIINGVKHEFDGMWSSSLTDSTSKGKPDIEAVDLTTRLHDLNDTLECTTKPVIFDGDTGGKVEHFVFTVRTLERLGISAIIIEDKIGLKQNSLFGTDAVQTQDSIESFCHKIRSGKNAQVTDSFMIIARIESLIAGKSMEDALERAAAYVKAGADGVMIHSKDKSGMDIKNFCTCFRKIDSTTPIVAVPTTYNQFTESELASWGINVVIYANHMLRSAYPAMLDCAKSILTHERSLEASNDYCMPIKEILELIPGTKALKR</sequence>
<comment type="similarity">
    <text evidence="3">Belongs to the isocitrate lyase/PEP mutase superfamily. PEP mutase family.</text>
</comment>
<dbReference type="InterPro" id="IPR015813">
    <property type="entry name" value="Pyrv/PenolPyrv_kinase-like_dom"/>
</dbReference>
<dbReference type="SUPFAM" id="SSF51621">
    <property type="entry name" value="Phosphoenolpyruvate/pyruvate domain"/>
    <property type="match status" value="1"/>
</dbReference>
<dbReference type="CDD" id="cd00377">
    <property type="entry name" value="ICL_PEPM"/>
    <property type="match status" value="1"/>
</dbReference>
<dbReference type="EMBL" id="VWEQ01000213">
    <property type="protein sequence ID" value="KAA4739869.1"/>
    <property type="molecule type" value="Genomic_DNA"/>
</dbReference>
<dbReference type="InterPro" id="IPR039556">
    <property type="entry name" value="ICL/PEPM"/>
</dbReference>
<dbReference type="GO" id="GO:0050188">
    <property type="term" value="F:phosphoenolpyruvate mutase activity"/>
    <property type="evidence" value="ECO:0007669"/>
    <property type="project" value="UniProtKB-EC"/>
</dbReference>
<name>A0A6L3GM69_BACFG</name>
<evidence type="ECO:0000256" key="3">
    <source>
        <dbReference type="ARBA" id="ARBA00038455"/>
    </source>
</evidence>
<reference evidence="4 5" key="1">
    <citation type="journal article" date="2019" name="Nat. Med.">
        <title>A library of human gut bacterial isolates paired with longitudinal multiomics data enables mechanistic microbiome research.</title>
        <authorList>
            <person name="Poyet M."/>
            <person name="Groussin M."/>
            <person name="Gibbons S.M."/>
            <person name="Avila-Pacheco J."/>
            <person name="Jiang X."/>
            <person name="Kearney S.M."/>
            <person name="Perrotta A.R."/>
            <person name="Berdy B."/>
            <person name="Zhao S."/>
            <person name="Lieberman T.D."/>
            <person name="Swanson P.K."/>
            <person name="Smith M."/>
            <person name="Roesemann S."/>
            <person name="Alexander J.E."/>
            <person name="Rich S.A."/>
            <person name="Livny J."/>
            <person name="Vlamakis H."/>
            <person name="Clish C."/>
            <person name="Bullock K."/>
            <person name="Deik A."/>
            <person name="Scott J."/>
            <person name="Pierce K.A."/>
            <person name="Xavier R.J."/>
            <person name="Alm E.J."/>
        </authorList>
    </citation>
    <scope>NUCLEOTIDE SEQUENCE [LARGE SCALE GENOMIC DNA]</scope>
    <source>
        <strain evidence="4 5">BIOML-A106</strain>
    </source>
</reference>
<dbReference type="NCBIfam" id="TIGR02320">
    <property type="entry name" value="PEP_mutase"/>
    <property type="match status" value="1"/>
</dbReference>
<dbReference type="PANTHER" id="PTHR42905">
    <property type="entry name" value="PHOSPHOENOLPYRUVATE CARBOXYLASE"/>
    <property type="match status" value="1"/>
</dbReference>
<protein>
    <recommendedName>
        <fullName evidence="2">phosphoenolpyruvate mutase</fullName>
        <ecNumber evidence="2">5.4.2.9</ecNumber>
    </recommendedName>
</protein>
<dbReference type="AlphaFoldDB" id="A0A6L3GM69"/>
<keyword evidence="4" id="KW-0670">Pyruvate</keyword>
<dbReference type="InterPro" id="IPR040442">
    <property type="entry name" value="Pyrv_kinase-like_dom_sf"/>
</dbReference>
<evidence type="ECO:0000256" key="1">
    <source>
        <dbReference type="ARBA" id="ARBA00023235"/>
    </source>
</evidence>
<evidence type="ECO:0000313" key="4">
    <source>
        <dbReference type="EMBL" id="KAA4739869.1"/>
    </source>
</evidence>
<accession>A0A6L3GM69</accession>
<dbReference type="Gene3D" id="3.20.20.60">
    <property type="entry name" value="Phosphoenolpyruvate-binding domains"/>
    <property type="match status" value="1"/>
</dbReference>
<dbReference type="PANTHER" id="PTHR42905:SF7">
    <property type="entry name" value="PHOSPHOENOLPYRUVATE PHOSPHOMUTASE"/>
    <property type="match status" value="1"/>
</dbReference>
<dbReference type="EC" id="5.4.2.9" evidence="2"/>
<evidence type="ECO:0000313" key="5">
    <source>
        <dbReference type="Proteomes" id="UP000479773"/>
    </source>
</evidence>
<dbReference type="Pfam" id="PF13714">
    <property type="entry name" value="PEP_mutase"/>
    <property type="match status" value="1"/>
</dbReference>
<keyword evidence="1 4" id="KW-0413">Isomerase</keyword>
<dbReference type="InterPro" id="IPR012698">
    <property type="entry name" value="PEnolPyrv_PMutase_core"/>
</dbReference>
<dbReference type="Proteomes" id="UP000479773">
    <property type="component" value="Unassembled WGS sequence"/>
</dbReference>
<evidence type="ECO:0000256" key="2">
    <source>
        <dbReference type="ARBA" id="ARBA00024063"/>
    </source>
</evidence>
<gene>
    <name evidence="4" type="primary">aepX</name>
    <name evidence="4" type="ORF">F3B44_26270</name>
</gene>